<dbReference type="STRING" id="717231.Flexsi_1595"/>
<dbReference type="AlphaFoldDB" id="F8E943"/>
<gene>
    <name evidence="1" type="ordered locus">Flexsi_1595</name>
</gene>
<reference evidence="2" key="2">
    <citation type="submission" date="2011-06" db="EMBL/GenBank/DDBJ databases">
        <title>The complete genome of Flexistipes sinusarabici DSM 4947.</title>
        <authorList>
            <person name="Lucas S."/>
            <person name="Han J."/>
            <person name="Lapidus A."/>
            <person name="Bruce D."/>
            <person name="Goodwin L."/>
            <person name="Pitluck S."/>
            <person name="Peters L."/>
            <person name="Kyrpides N."/>
            <person name="Mavromatis K."/>
            <person name="Ivanova N."/>
            <person name="Mikhailova N."/>
            <person name="Chertkov O."/>
            <person name="Detter J.C."/>
            <person name="Tapia R."/>
            <person name="Han C."/>
            <person name="Land M."/>
            <person name="Hauser L."/>
            <person name="Markowitz V."/>
            <person name="Cheng J.-F."/>
            <person name="Hugenholtz P."/>
            <person name="Woyke T."/>
            <person name="Wu D."/>
            <person name="Spring S."/>
            <person name="Schroeder M."/>
            <person name="Brambilla E."/>
            <person name="Klenk H.-P."/>
            <person name="Eisen J.A."/>
        </authorList>
    </citation>
    <scope>NUCLEOTIDE SEQUENCE [LARGE SCALE GENOMIC DNA]</scope>
    <source>
        <strain evidence="2">DSM 4947 / MAS 10</strain>
    </source>
</reference>
<dbReference type="HOGENOM" id="CLU_159273_0_0_0"/>
<reference evidence="1 2" key="1">
    <citation type="journal article" date="2011" name="Stand. Genomic Sci.">
        <title>Genome sequence of the moderately thermophilic halophile Flexistipes sinusarabici strain (MAS10).</title>
        <authorList>
            <person name="Lapidus A."/>
            <person name="Chertkov O."/>
            <person name="Nolan M."/>
            <person name="Lucas S."/>
            <person name="Hammon N."/>
            <person name="Deshpande S."/>
            <person name="Cheng J.F."/>
            <person name="Tapia R."/>
            <person name="Han C."/>
            <person name="Goodwin L."/>
            <person name="Pitluck S."/>
            <person name="Liolios K."/>
            <person name="Pagani I."/>
            <person name="Ivanova N."/>
            <person name="Huntemann M."/>
            <person name="Mavromatis K."/>
            <person name="Mikhailova N."/>
            <person name="Pati A."/>
            <person name="Chen A."/>
            <person name="Palaniappan K."/>
            <person name="Land M."/>
            <person name="Hauser L."/>
            <person name="Brambilla E.M."/>
            <person name="Rohde M."/>
            <person name="Abt B."/>
            <person name="Spring S."/>
            <person name="Goker M."/>
            <person name="Bristow J."/>
            <person name="Eisen J.A."/>
            <person name="Markowitz V."/>
            <person name="Hugenholtz P."/>
            <person name="Kyrpides N.C."/>
            <person name="Klenk H.P."/>
            <person name="Woyke T."/>
        </authorList>
    </citation>
    <scope>NUCLEOTIDE SEQUENCE [LARGE SCALE GENOMIC DNA]</scope>
    <source>
        <strain evidence="2">DSM 4947 / MAS 10</strain>
    </source>
</reference>
<dbReference type="Proteomes" id="UP000006621">
    <property type="component" value="Chromosome"/>
</dbReference>
<organism evidence="1 2">
    <name type="scientific">Flexistipes sinusarabici (strain ATCC 49648 / DSM 4947 / MAS 10)</name>
    <dbReference type="NCBI Taxonomy" id="717231"/>
    <lineage>
        <taxon>Bacteria</taxon>
        <taxon>Pseudomonadati</taxon>
        <taxon>Deferribacterota</taxon>
        <taxon>Deferribacteres</taxon>
        <taxon>Deferribacterales</taxon>
        <taxon>Flexistipitaceae</taxon>
        <taxon>Flexistipes</taxon>
    </lineage>
</organism>
<name>F8E943_FLESM</name>
<evidence type="ECO:0000313" key="2">
    <source>
        <dbReference type="Proteomes" id="UP000006621"/>
    </source>
</evidence>
<keyword evidence="2" id="KW-1185">Reference proteome</keyword>
<dbReference type="eggNOG" id="ENOG5032UF4">
    <property type="taxonomic scope" value="Bacteria"/>
</dbReference>
<dbReference type="EMBL" id="CP002858">
    <property type="protein sequence ID" value="AEI15245.1"/>
    <property type="molecule type" value="Genomic_DNA"/>
</dbReference>
<evidence type="ECO:0000313" key="1">
    <source>
        <dbReference type="EMBL" id="AEI15245.1"/>
    </source>
</evidence>
<dbReference type="InterPro" id="IPR049811">
    <property type="entry name" value="MJ1673-like_dom"/>
</dbReference>
<protein>
    <submittedName>
        <fullName evidence="1">Uncharacterized protein</fullName>
    </submittedName>
</protein>
<proteinExistence type="predicted"/>
<dbReference type="OrthoDB" id="9811802at2"/>
<sequence length="134" mass="15321">MNYYKTNKNLLLIFSHSLTNVQIEDAHSMNITSFVYLPDDLQNIWSNIRPEGDLPVSDLDRIVDWIDANSSKGDFALVQGDFGATYYIVNRCFDMGLIPVYSTTKRIASEESISASEVGKQSVFEHVNFRRYVK</sequence>
<dbReference type="RefSeq" id="WP_013886724.1">
    <property type="nucleotide sequence ID" value="NC_015672.1"/>
</dbReference>
<accession>F8E943</accession>
<dbReference type="KEGG" id="fsi:Flexsi_1595"/>
<dbReference type="NCBIfam" id="NF040559">
    <property type="entry name" value="CAS_Csx20"/>
    <property type="match status" value="1"/>
</dbReference>